<keyword evidence="13" id="KW-0732">Signal</keyword>
<dbReference type="PRINTS" id="PR00248">
    <property type="entry name" value="GPCRMGR"/>
</dbReference>
<feature type="chain" id="PRO_5010443006" evidence="13">
    <location>
        <begin position="22"/>
        <end position="1053"/>
    </location>
</feature>
<organism evidence="16 19">
    <name type="scientific">Trichinella pseudospiralis</name>
    <name type="common">Parasitic roundworm</name>
    <dbReference type="NCBI Taxonomy" id="6337"/>
    <lineage>
        <taxon>Eukaryota</taxon>
        <taxon>Metazoa</taxon>
        <taxon>Ecdysozoa</taxon>
        <taxon>Nematoda</taxon>
        <taxon>Enoplea</taxon>
        <taxon>Dorylaimia</taxon>
        <taxon>Trichinellida</taxon>
        <taxon>Trichinellidae</taxon>
        <taxon>Trichinella</taxon>
    </lineage>
</organism>
<dbReference type="GO" id="GO:0005886">
    <property type="term" value="C:plasma membrane"/>
    <property type="evidence" value="ECO:0007669"/>
    <property type="project" value="UniProtKB-SubCell"/>
</dbReference>
<evidence type="ECO:0000313" key="18">
    <source>
        <dbReference type="Proteomes" id="UP000054632"/>
    </source>
</evidence>
<dbReference type="CDD" id="cd15934">
    <property type="entry name" value="7tmC_mGluRs_group2_3"/>
    <property type="match status" value="1"/>
</dbReference>
<feature type="transmembrane region" description="Helical" evidence="12">
    <location>
        <begin position="655"/>
        <end position="674"/>
    </location>
</feature>
<feature type="compositionally biased region" description="Polar residues" evidence="11">
    <location>
        <begin position="1014"/>
        <end position="1026"/>
    </location>
</feature>
<gene>
    <name evidence="16" type="primary">GRM3</name>
    <name evidence="15" type="ORF">T4A_6322</name>
    <name evidence="16" type="ORF">T4B_8640</name>
    <name evidence="17" type="ORF">T4C_7778</name>
</gene>
<dbReference type="EMBL" id="JYDS01000078">
    <property type="protein sequence ID" value="KRZ26933.1"/>
    <property type="molecule type" value="Genomic_DNA"/>
</dbReference>
<feature type="transmembrane region" description="Helical" evidence="12">
    <location>
        <begin position="838"/>
        <end position="862"/>
    </location>
</feature>
<dbReference type="Proteomes" id="UP000054632">
    <property type="component" value="Unassembled WGS sequence"/>
</dbReference>
<keyword evidence="10" id="KW-0807">Transducer</keyword>
<feature type="transmembrane region" description="Helical" evidence="12">
    <location>
        <begin position="812"/>
        <end position="832"/>
    </location>
</feature>
<dbReference type="InterPro" id="IPR028082">
    <property type="entry name" value="Peripla_BP_I"/>
</dbReference>
<evidence type="ECO:0000256" key="3">
    <source>
        <dbReference type="ARBA" id="ARBA00022475"/>
    </source>
</evidence>
<keyword evidence="8 16" id="KW-0675">Receptor</keyword>
<keyword evidence="3" id="KW-1003">Cell membrane</keyword>
<evidence type="ECO:0000256" key="9">
    <source>
        <dbReference type="ARBA" id="ARBA00023180"/>
    </source>
</evidence>
<dbReference type="PANTHER" id="PTHR24060">
    <property type="entry name" value="METABOTROPIC GLUTAMATE RECEPTOR"/>
    <property type="match status" value="1"/>
</dbReference>
<dbReference type="EMBL" id="JYDR01000014">
    <property type="protein sequence ID" value="KRY75980.1"/>
    <property type="molecule type" value="Genomic_DNA"/>
</dbReference>
<protein>
    <submittedName>
        <fullName evidence="16">Metabotropic glutamate receptor 3</fullName>
    </submittedName>
</protein>
<evidence type="ECO:0000313" key="16">
    <source>
        <dbReference type="EMBL" id="KRZ26933.1"/>
    </source>
</evidence>
<keyword evidence="7 12" id="KW-0472">Membrane</keyword>
<dbReference type="Gene3D" id="2.10.50.30">
    <property type="entry name" value="GPCR, family 3, nine cysteines domain"/>
    <property type="match status" value="1"/>
</dbReference>
<dbReference type="PROSITE" id="PS00979">
    <property type="entry name" value="G_PROTEIN_RECEP_F3_1"/>
    <property type="match status" value="1"/>
</dbReference>
<evidence type="ECO:0000256" key="11">
    <source>
        <dbReference type="SAM" id="MobiDB-lite"/>
    </source>
</evidence>
<dbReference type="Pfam" id="PF01094">
    <property type="entry name" value="ANF_receptor"/>
    <property type="match status" value="1"/>
</dbReference>
<dbReference type="InterPro" id="IPR001828">
    <property type="entry name" value="ANF_lig-bd_rcpt"/>
</dbReference>
<dbReference type="GO" id="GO:0004930">
    <property type="term" value="F:G protein-coupled receptor activity"/>
    <property type="evidence" value="ECO:0007669"/>
    <property type="project" value="UniProtKB-KW"/>
</dbReference>
<dbReference type="PRINTS" id="PR00593">
    <property type="entry name" value="MTABOTROPICR"/>
</dbReference>
<keyword evidence="6" id="KW-0297">G-protein coupled receptor</keyword>
<feature type="transmembrane region" description="Helical" evidence="12">
    <location>
        <begin position="783"/>
        <end position="800"/>
    </location>
</feature>
<dbReference type="InterPro" id="IPR038550">
    <property type="entry name" value="GPCR_3_9-Cys_sf"/>
</dbReference>
<proteinExistence type="inferred from homology"/>
<keyword evidence="5 12" id="KW-1133">Transmembrane helix</keyword>
<evidence type="ECO:0000313" key="17">
    <source>
        <dbReference type="EMBL" id="KRZ40635.1"/>
    </source>
</evidence>
<dbReference type="InterPro" id="IPR000162">
    <property type="entry name" value="GPCR_3_mtglu_rcpt"/>
</dbReference>
<feature type="transmembrane region" description="Helical" evidence="12">
    <location>
        <begin position="726"/>
        <end position="753"/>
    </location>
</feature>
<feature type="transmembrane region" description="Helical" evidence="12">
    <location>
        <begin position="686"/>
        <end position="705"/>
    </location>
</feature>
<evidence type="ECO:0000256" key="13">
    <source>
        <dbReference type="SAM" id="SignalP"/>
    </source>
</evidence>
<feature type="region of interest" description="Disordered" evidence="11">
    <location>
        <begin position="926"/>
        <end position="966"/>
    </location>
</feature>
<dbReference type="AlphaFoldDB" id="A0A0V1IXF1"/>
<comment type="subcellular location">
    <subcellularLocation>
        <location evidence="1">Cell membrane</location>
        <topology evidence="1">Multi-pass membrane protein</topology>
    </subcellularLocation>
</comment>
<evidence type="ECO:0000256" key="8">
    <source>
        <dbReference type="ARBA" id="ARBA00023170"/>
    </source>
</evidence>
<dbReference type="Proteomes" id="UP000054805">
    <property type="component" value="Unassembled WGS sequence"/>
</dbReference>
<feature type="region of interest" description="Disordered" evidence="11">
    <location>
        <begin position="990"/>
        <end position="1026"/>
    </location>
</feature>
<keyword evidence="19" id="KW-1185">Reference proteome</keyword>
<evidence type="ECO:0000256" key="6">
    <source>
        <dbReference type="ARBA" id="ARBA00023040"/>
    </source>
</evidence>
<accession>A0A0V1IXF1</accession>
<comment type="similarity">
    <text evidence="2">Belongs to the G-protein coupled receptor 3 family.</text>
</comment>
<dbReference type="Gene3D" id="3.40.50.2300">
    <property type="match status" value="2"/>
</dbReference>
<dbReference type="InterPro" id="IPR017978">
    <property type="entry name" value="GPCR_3_C"/>
</dbReference>
<dbReference type="FunFam" id="3.40.50.2300:FF:000145">
    <property type="entry name" value="Glutamate receptor, metabotropic"/>
    <property type="match status" value="1"/>
</dbReference>
<feature type="signal peptide" evidence="13">
    <location>
        <begin position="1"/>
        <end position="21"/>
    </location>
</feature>
<evidence type="ECO:0000256" key="2">
    <source>
        <dbReference type="ARBA" id="ARBA00007242"/>
    </source>
</evidence>
<dbReference type="PROSITE" id="PS00981">
    <property type="entry name" value="G_PROTEIN_RECEP_F3_3"/>
    <property type="match status" value="1"/>
</dbReference>
<feature type="transmembrane region" description="Helical" evidence="12">
    <location>
        <begin position="619"/>
        <end position="643"/>
    </location>
</feature>
<keyword evidence="4 12" id="KW-0812">Transmembrane</keyword>
<evidence type="ECO:0000256" key="5">
    <source>
        <dbReference type="ARBA" id="ARBA00022989"/>
    </source>
</evidence>
<dbReference type="EMBL" id="JYDV01000025">
    <property type="protein sequence ID" value="KRZ40635.1"/>
    <property type="molecule type" value="Genomic_DNA"/>
</dbReference>
<dbReference type="SUPFAM" id="SSF53822">
    <property type="entry name" value="Periplasmic binding protein-like I"/>
    <property type="match status" value="1"/>
</dbReference>
<feature type="compositionally biased region" description="Polar residues" evidence="11">
    <location>
        <begin position="990"/>
        <end position="1007"/>
    </location>
</feature>
<dbReference type="InterPro" id="IPR050726">
    <property type="entry name" value="mGluR"/>
</dbReference>
<name>A0A0V1IXF1_TRIPS</name>
<evidence type="ECO:0000256" key="7">
    <source>
        <dbReference type="ARBA" id="ARBA00023136"/>
    </source>
</evidence>
<sequence>MSPKWLPFVVVVVNSLLLVNSSHMPAYQWRPTGKPAVDEVHVHKPNDLKQIKLTGDVMIGGLFPIHEDGSSAGMHCGEIKLEKGIQRMEAMLYAVDQINSDPKLLPGIRLGVYILDTCHQDTHALEQTLELVRETFAADIAKKYTCSDYLNTNQQAPKPIVAVIGAASSQVSAMVANVLRLFHIPQISYSSTSVELSDKSRFGYFSRVVPPDNFQAEAIVDVVQALQWNFVAVIADEGSYGEPAFEAFQLIASKRGICISAYEKIRRHYRDEDFTKMITRLSEERSVGVVLFCHEDNIKKQIADLKLKPRFIQLDNLQITLSVVKLGLISRFAWIGSDNWGTKRSILVYNPSSVLGAITIQQKTYVVKGKSANARSYVSNKQLHGCVEDFDRYFISLDPNNYTRNVWFHEFWENRFNCSITSQACRARSLGKEHVQEDYVPYVIEAVYLLANALHNMIANICANVSFHHCKMSKKIDGKTLLHYIRNFPFIGPQGDQLVLDSKGDRRARYNIYQFQGLYKYYVPVGEWAGKLTLNLSLLREGFPRGLIPTSTCSDPCKEDEFRTTPTGSCCWTCLPCNTQTSIMPNSTSCLPCDVGFLPNSFKNQCLPMVPQIIEWNTWWAVVPATFSAVGIAATCFVVYMFIKYNNTPAIKASGRELCYVMLIGIFCSYLITYPMLNPPSKITCGILRMGIGLCSCIIYASIFTKTLRLARIFNSAVQQMKSIRFLSPMAQIVICLIIVTVYIFTALIWLIAEPPDTAILYPDRMTAIRSCKGATVTFPLSMIYNVLLIILCTVYAFKTRKIPENFNETKYIGFTMYATCIIWLAFIPIYFGTNQNFKIQTTSLCMCMSLSGTVALCCFFAPKVYIVLFQPQKNTFNNAKHSYRTVGMMRDHIFTMQTSALPYNLKRLKSNERLVVAMKNNISQQCPETSQSYEMKNDSSQTDQDEPSSSVDRVQEPLIRGRRASSKTFQHNCVNTFADEISSEIASETLQSRMSSAGSALPTTADYNEDESPNTGDESAVSKSQSLWFTSDRAEQLIQRLRQVTAKDGTTV</sequence>
<comment type="caution">
    <text evidence="16">The sequence shown here is derived from an EMBL/GenBank/DDBJ whole genome shotgun (WGS) entry which is preliminary data.</text>
</comment>
<evidence type="ECO:0000256" key="10">
    <source>
        <dbReference type="ARBA" id="ARBA00023224"/>
    </source>
</evidence>
<evidence type="ECO:0000256" key="1">
    <source>
        <dbReference type="ARBA" id="ARBA00004651"/>
    </source>
</evidence>
<feature type="compositionally biased region" description="Polar residues" evidence="11">
    <location>
        <begin position="926"/>
        <end position="953"/>
    </location>
</feature>
<evidence type="ECO:0000256" key="4">
    <source>
        <dbReference type="ARBA" id="ARBA00022692"/>
    </source>
</evidence>
<evidence type="ECO:0000313" key="19">
    <source>
        <dbReference type="Proteomes" id="UP000054805"/>
    </source>
</evidence>
<evidence type="ECO:0000256" key="12">
    <source>
        <dbReference type="SAM" id="Phobius"/>
    </source>
</evidence>
<dbReference type="Pfam" id="PF00003">
    <property type="entry name" value="7tm_3"/>
    <property type="match status" value="1"/>
</dbReference>
<dbReference type="InterPro" id="IPR017979">
    <property type="entry name" value="GPCR_3_CS"/>
</dbReference>
<dbReference type="InterPro" id="IPR000337">
    <property type="entry name" value="GPCR_3"/>
</dbReference>
<evidence type="ECO:0000313" key="15">
    <source>
        <dbReference type="EMBL" id="KRY75980.1"/>
    </source>
</evidence>
<feature type="domain" description="G-protein coupled receptors family 3 profile" evidence="14">
    <location>
        <begin position="620"/>
        <end position="884"/>
    </location>
</feature>
<evidence type="ECO:0000259" key="14">
    <source>
        <dbReference type="PROSITE" id="PS50259"/>
    </source>
</evidence>
<keyword evidence="9" id="KW-0325">Glycoprotein</keyword>
<dbReference type="PROSITE" id="PS50259">
    <property type="entry name" value="G_PROTEIN_RECEP_F3_4"/>
    <property type="match status" value="1"/>
</dbReference>
<reference evidence="18 19" key="1">
    <citation type="submission" date="2015-01" db="EMBL/GenBank/DDBJ databases">
        <title>Evolution of Trichinella species and genotypes.</title>
        <authorList>
            <person name="Korhonen P.K."/>
            <person name="Edoardo P."/>
            <person name="Giuseppe L.R."/>
            <person name="Gasser R.B."/>
        </authorList>
    </citation>
    <scope>NUCLEOTIDE SEQUENCE [LARGE SCALE GENOMIC DNA]</scope>
    <source>
        <strain evidence="15">ISS13</strain>
        <strain evidence="17">ISS176</strain>
        <strain evidence="16">ISS588</strain>
    </source>
</reference>
<dbReference type="Proteomes" id="UP000054826">
    <property type="component" value="Unassembled WGS sequence"/>
</dbReference>